<keyword evidence="4" id="KW-0167">Capsid protein</keyword>
<dbReference type="Proteomes" id="UP000824988">
    <property type="component" value="Chromosome"/>
</dbReference>
<keyword evidence="4" id="KW-0946">Virion</keyword>
<keyword evidence="1 3" id="KW-0663">Pyridoxal phosphate</keyword>
<evidence type="ECO:0000256" key="3">
    <source>
        <dbReference type="RuleBase" id="RU004508"/>
    </source>
</evidence>
<reference evidence="4" key="1">
    <citation type="submission" date="2019-06" db="EMBL/GenBank/DDBJ databases">
        <title>Complete genome sequence of Methylogaea oryzae strain JCM16910.</title>
        <authorList>
            <person name="Asakawa S."/>
        </authorList>
    </citation>
    <scope>NUCLEOTIDE SEQUENCE</scope>
    <source>
        <strain evidence="4">E10</strain>
    </source>
</reference>
<dbReference type="Pfam" id="PF01041">
    <property type="entry name" value="DegT_DnrJ_EryC1"/>
    <property type="match status" value="1"/>
</dbReference>
<dbReference type="EMBL" id="AP019782">
    <property type="protein sequence ID" value="BBL69922.1"/>
    <property type="molecule type" value="Genomic_DNA"/>
</dbReference>
<dbReference type="GO" id="GO:0008483">
    <property type="term" value="F:transaminase activity"/>
    <property type="evidence" value="ECO:0007669"/>
    <property type="project" value="TreeGrafter"/>
</dbReference>
<protein>
    <submittedName>
        <fullName evidence="4">Spore coat protein</fullName>
    </submittedName>
</protein>
<keyword evidence="5" id="KW-1185">Reference proteome</keyword>
<dbReference type="AlphaFoldDB" id="A0A8D4VLW3"/>
<accession>A0A8D4VLW3</accession>
<dbReference type="PIRSF" id="PIRSF000390">
    <property type="entry name" value="PLP_StrS"/>
    <property type="match status" value="1"/>
</dbReference>
<comment type="similarity">
    <text evidence="2 3">Belongs to the DegT/DnrJ/EryC1 family.</text>
</comment>
<dbReference type="RefSeq" id="WP_221048117.1">
    <property type="nucleotide sequence ID" value="NZ_AP019782.1"/>
</dbReference>
<dbReference type="KEGG" id="moz:MoryE10_05280"/>
<proteinExistence type="inferred from homology"/>
<organism evidence="4 5">
    <name type="scientific">Methylogaea oryzae</name>
    <dbReference type="NCBI Taxonomy" id="1295382"/>
    <lineage>
        <taxon>Bacteria</taxon>
        <taxon>Pseudomonadati</taxon>
        <taxon>Pseudomonadota</taxon>
        <taxon>Gammaproteobacteria</taxon>
        <taxon>Methylococcales</taxon>
        <taxon>Methylococcaceae</taxon>
        <taxon>Methylogaea</taxon>
    </lineage>
</organism>
<evidence type="ECO:0000313" key="4">
    <source>
        <dbReference type="EMBL" id="BBL69922.1"/>
    </source>
</evidence>
<dbReference type="PANTHER" id="PTHR30244:SF34">
    <property type="entry name" value="DTDP-4-AMINO-4,6-DIDEOXYGALACTOSE TRANSAMINASE"/>
    <property type="match status" value="1"/>
</dbReference>
<evidence type="ECO:0000313" key="5">
    <source>
        <dbReference type="Proteomes" id="UP000824988"/>
    </source>
</evidence>
<dbReference type="GO" id="GO:0000271">
    <property type="term" value="P:polysaccharide biosynthetic process"/>
    <property type="evidence" value="ECO:0007669"/>
    <property type="project" value="TreeGrafter"/>
</dbReference>
<dbReference type="PANTHER" id="PTHR30244">
    <property type="entry name" value="TRANSAMINASE"/>
    <property type="match status" value="1"/>
</dbReference>
<dbReference type="InterPro" id="IPR000653">
    <property type="entry name" value="DegT/StrS_aminotransferase"/>
</dbReference>
<evidence type="ECO:0000256" key="2">
    <source>
        <dbReference type="ARBA" id="ARBA00037999"/>
    </source>
</evidence>
<evidence type="ECO:0000256" key="1">
    <source>
        <dbReference type="ARBA" id="ARBA00022898"/>
    </source>
</evidence>
<name>A0A8D4VLW3_9GAMM</name>
<dbReference type="CDD" id="cd00616">
    <property type="entry name" value="AHBA_syn"/>
    <property type="match status" value="1"/>
</dbReference>
<sequence>MSHKIPFYMHDLGQEELDSVAEVLAGPILTTGDTVDRFEKEFAGYLGRKHALGVTSCTGAIHMSLLALGIGPGDEVITTPMTFIATATAIIEAGASPVFVDVESDTGNIDAGKIEAAITDKTRAILPVHLYGLMCDMIEIRRIADRYNLKIIEDCAHCVEGERDGVRPGELADTACFSFYATKNLTCGEGGAVVTDSDELVDRLKVLRLHGMTKTAADRQREGYSHWDMVDMGWKYNMDNIQAALLLPQMRRLRKKLDSRHELSAIYEKKLGRIEGVRLPASRNNATHARHLYPVWVNSAIRDHVVDELNKNGIGTVVNYRAIHLLSYFAKALGYRRGDFPNAERIGDETLSLPFYPTMPIHFVDVVTETLARAVSA</sequence>
<gene>
    <name evidence="4" type="ORF">MoryE10_05280</name>
</gene>
<dbReference type="GO" id="GO:0030170">
    <property type="term" value="F:pyridoxal phosphate binding"/>
    <property type="evidence" value="ECO:0007669"/>
    <property type="project" value="TreeGrafter"/>
</dbReference>